<evidence type="ECO:0000313" key="2">
    <source>
        <dbReference type="EMBL" id="GAO29016.1"/>
    </source>
</evidence>
<dbReference type="EMBL" id="BAZW01000006">
    <property type="protein sequence ID" value="GAO29016.1"/>
    <property type="molecule type" value="Genomic_DNA"/>
</dbReference>
<evidence type="ECO:0000313" key="3">
    <source>
        <dbReference type="Proteomes" id="UP000032900"/>
    </source>
</evidence>
<dbReference type="STRING" id="1236989.JCM15548_11170"/>
<dbReference type="AlphaFoldDB" id="A0A0E9LV73"/>
<dbReference type="InterPro" id="IPR015915">
    <property type="entry name" value="Kelch-typ_b-propeller"/>
</dbReference>
<keyword evidence="1" id="KW-1133">Transmembrane helix</keyword>
<comment type="caution">
    <text evidence="2">The sequence shown here is derived from an EMBL/GenBank/DDBJ whole genome shotgun (WGS) entry which is preliminary data.</text>
</comment>
<evidence type="ECO:0000256" key="1">
    <source>
        <dbReference type="SAM" id="Phobius"/>
    </source>
</evidence>
<protein>
    <submittedName>
        <fullName evidence="2">Transmembrane protein YjhT</fullName>
    </submittedName>
</protein>
<sequence length="231" mass="25421">MIYPSDEAWLLLLILDKDMMTLIAKRSVLLILLAWFPILYVAVEAEVNGINRVTQDKVWSFDLLGIPELEEGLAGSYFGWHNRHLIIAGGSAFPHGKPWEGGAKYFSDAVIVLEKPADGEWKEVYQGHDLPVAIGEGASVSVPNGLLCIGGQSNEGLSRAVNLIAYDNGQLSVKRFPDLPYRVRGHSATVIGSKVFVVGGETDEGPSDGFMSLIRHNQIWVGKYYLHCQLL</sequence>
<gene>
    <name evidence="2" type="ORF">JCM15548_11170</name>
</gene>
<keyword evidence="1" id="KW-0472">Membrane</keyword>
<keyword evidence="3" id="KW-1185">Reference proteome</keyword>
<feature type="transmembrane region" description="Helical" evidence="1">
    <location>
        <begin position="27"/>
        <end position="43"/>
    </location>
</feature>
<accession>A0A0E9LV73</accession>
<dbReference type="Proteomes" id="UP000032900">
    <property type="component" value="Unassembled WGS sequence"/>
</dbReference>
<dbReference type="SUPFAM" id="SSF117281">
    <property type="entry name" value="Kelch motif"/>
    <property type="match status" value="1"/>
</dbReference>
<name>A0A0E9LV73_9BACT</name>
<keyword evidence="1 2" id="KW-0812">Transmembrane</keyword>
<proteinExistence type="predicted"/>
<dbReference type="Gene3D" id="2.120.10.80">
    <property type="entry name" value="Kelch-type beta propeller"/>
    <property type="match status" value="1"/>
</dbReference>
<organism evidence="2 3">
    <name type="scientific">Geofilum rubicundum JCM 15548</name>
    <dbReference type="NCBI Taxonomy" id="1236989"/>
    <lineage>
        <taxon>Bacteria</taxon>
        <taxon>Pseudomonadati</taxon>
        <taxon>Bacteroidota</taxon>
        <taxon>Bacteroidia</taxon>
        <taxon>Marinilabiliales</taxon>
        <taxon>Marinilabiliaceae</taxon>
        <taxon>Geofilum</taxon>
    </lineage>
</organism>
<reference evidence="2 3" key="1">
    <citation type="journal article" date="2015" name="Microbes Environ.">
        <title>Distribution and evolution of nitrogen fixation genes in the phylum bacteroidetes.</title>
        <authorList>
            <person name="Inoue J."/>
            <person name="Oshima K."/>
            <person name="Suda W."/>
            <person name="Sakamoto M."/>
            <person name="Iino T."/>
            <person name="Noda S."/>
            <person name="Hongoh Y."/>
            <person name="Hattori M."/>
            <person name="Ohkuma M."/>
        </authorList>
    </citation>
    <scope>NUCLEOTIDE SEQUENCE [LARGE SCALE GENOMIC DNA]</scope>
    <source>
        <strain evidence="2">JCM 15548</strain>
    </source>
</reference>